<dbReference type="STRING" id="29170.A0A368GS48"/>
<protein>
    <submittedName>
        <fullName evidence="2">SCP-like protein</fullName>
    </submittedName>
</protein>
<evidence type="ECO:0000259" key="1">
    <source>
        <dbReference type="Pfam" id="PF00188"/>
    </source>
</evidence>
<accession>A0A368GS48</accession>
<dbReference type="EMBL" id="JOJR01000066">
    <property type="protein sequence ID" value="RCN47201.1"/>
    <property type="molecule type" value="Genomic_DNA"/>
</dbReference>
<dbReference type="OrthoDB" id="5892227at2759"/>
<proteinExistence type="predicted"/>
<organism evidence="2 3">
    <name type="scientific">Ancylostoma caninum</name>
    <name type="common">Dog hookworm</name>
    <dbReference type="NCBI Taxonomy" id="29170"/>
    <lineage>
        <taxon>Eukaryota</taxon>
        <taxon>Metazoa</taxon>
        <taxon>Ecdysozoa</taxon>
        <taxon>Nematoda</taxon>
        <taxon>Chromadorea</taxon>
        <taxon>Rhabditida</taxon>
        <taxon>Rhabditina</taxon>
        <taxon>Rhabditomorpha</taxon>
        <taxon>Strongyloidea</taxon>
        <taxon>Ancylostomatidae</taxon>
        <taxon>Ancylostomatinae</taxon>
        <taxon>Ancylostoma</taxon>
    </lineage>
</organism>
<comment type="caution">
    <text evidence="2">The sequence shown here is derived from an EMBL/GenBank/DDBJ whole genome shotgun (WGS) entry which is preliminary data.</text>
</comment>
<evidence type="ECO:0000313" key="3">
    <source>
        <dbReference type="Proteomes" id="UP000252519"/>
    </source>
</evidence>
<dbReference type="InterPro" id="IPR014044">
    <property type="entry name" value="CAP_dom"/>
</dbReference>
<name>A0A368GS48_ANCCA</name>
<reference evidence="2 3" key="1">
    <citation type="submission" date="2014-10" db="EMBL/GenBank/DDBJ databases">
        <title>Draft genome of the hookworm Ancylostoma caninum.</title>
        <authorList>
            <person name="Mitreva M."/>
        </authorList>
    </citation>
    <scope>NUCLEOTIDE SEQUENCE [LARGE SCALE GENOMIC DNA]</scope>
    <source>
        <strain evidence="2 3">Baltimore</strain>
    </source>
</reference>
<evidence type="ECO:0000313" key="2">
    <source>
        <dbReference type="EMBL" id="RCN47201.1"/>
    </source>
</evidence>
<gene>
    <name evidence="2" type="ORF">ANCCAN_06779</name>
</gene>
<dbReference type="AlphaFoldDB" id="A0A368GS48"/>
<dbReference type="Proteomes" id="UP000252519">
    <property type="component" value="Unassembled WGS sequence"/>
</dbReference>
<dbReference type="InterPro" id="IPR035940">
    <property type="entry name" value="CAP_sf"/>
</dbReference>
<feature type="domain" description="SCP" evidence="1">
    <location>
        <begin position="211"/>
        <end position="292"/>
    </location>
</feature>
<dbReference type="SUPFAM" id="SSF55797">
    <property type="entry name" value="PR-1-like"/>
    <property type="match status" value="1"/>
</dbReference>
<dbReference type="Gene3D" id="3.40.33.10">
    <property type="entry name" value="CAP"/>
    <property type="match status" value="2"/>
</dbReference>
<sequence>MPNFSTISTDIKLTGKPCDINKETTTILNKLWNEVKNVNLAKPEYSDTTIKNFGIMAYGKTTGFACTYNKECSGKLLCWYNRKPKNGDSLYTPGSDCSKASGCAAGSTCVDYLCQLAKYTPTKDFLPRYCHPDVDGLTYEQHLTAQYMMNYYRRLLATGWTRDKSAYAPTATALWSVVYLCSTIGKATKVLVDRYACSDPPFPVPKGHTQTHYIIKRLNVDPKEALEEAIKAWAGQAKLVDLNPIGGAVFYQDEVEEKASDFAKMITDRNSGFGCAISECTAKKYTLVICQYNGLFTSRDPIYTVGKPCSRCAKFNKKCEDALGGGLCINK</sequence>
<dbReference type="Pfam" id="PF00188">
    <property type="entry name" value="CAP"/>
    <property type="match status" value="1"/>
</dbReference>
<keyword evidence="3" id="KW-1185">Reference proteome</keyword>